<feature type="transmembrane region" description="Helical" evidence="13">
    <location>
        <begin position="20"/>
        <end position="38"/>
    </location>
</feature>
<dbReference type="FunFam" id="3.30.565.10:FF:000006">
    <property type="entry name" value="Sensor histidine kinase WalK"/>
    <property type="match status" value="1"/>
</dbReference>
<evidence type="ECO:0000313" key="17">
    <source>
        <dbReference type="EMBL" id="TDL94362.1"/>
    </source>
</evidence>
<dbReference type="InterPro" id="IPR005467">
    <property type="entry name" value="His_kinase_dom"/>
</dbReference>
<dbReference type="AlphaFoldDB" id="A0A4R6BBK2"/>
<keyword evidence="9 17" id="KW-0418">Kinase</keyword>
<dbReference type="GO" id="GO:0004721">
    <property type="term" value="F:phosphoprotein phosphatase activity"/>
    <property type="evidence" value="ECO:0007669"/>
    <property type="project" value="TreeGrafter"/>
</dbReference>
<dbReference type="InterPro" id="IPR057640">
    <property type="entry name" value="Cache_WalK"/>
</dbReference>
<dbReference type="PROSITE" id="PS50885">
    <property type="entry name" value="HAMP"/>
    <property type="match status" value="1"/>
</dbReference>
<dbReference type="OrthoDB" id="9813151at2"/>
<feature type="domain" description="HAMP" evidence="16">
    <location>
        <begin position="215"/>
        <end position="267"/>
    </location>
</feature>
<evidence type="ECO:0000256" key="1">
    <source>
        <dbReference type="ARBA" id="ARBA00000085"/>
    </source>
</evidence>
<dbReference type="InterPro" id="IPR004358">
    <property type="entry name" value="Sig_transdc_His_kin-like_C"/>
</dbReference>
<evidence type="ECO:0000259" key="15">
    <source>
        <dbReference type="PROSITE" id="PS50112"/>
    </source>
</evidence>
<dbReference type="Gene3D" id="1.10.287.130">
    <property type="match status" value="1"/>
</dbReference>
<evidence type="ECO:0000256" key="10">
    <source>
        <dbReference type="ARBA" id="ARBA00022840"/>
    </source>
</evidence>
<dbReference type="PROSITE" id="PS50112">
    <property type="entry name" value="PAS"/>
    <property type="match status" value="1"/>
</dbReference>
<dbReference type="NCBIfam" id="NF033092">
    <property type="entry name" value="HK_WalK"/>
    <property type="match status" value="1"/>
</dbReference>
<evidence type="ECO:0000313" key="18">
    <source>
        <dbReference type="Proteomes" id="UP000295310"/>
    </source>
</evidence>
<keyword evidence="13" id="KW-0812">Transmembrane</keyword>
<dbReference type="SMART" id="SM00091">
    <property type="entry name" value="PAS"/>
    <property type="match status" value="1"/>
</dbReference>
<evidence type="ECO:0000256" key="11">
    <source>
        <dbReference type="ARBA" id="ARBA00023012"/>
    </source>
</evidence>
<evidence type="ECO:0000256" key="13">
    <source>
        <dbReference type="SAM" id="Phobius"/>
    </source>
</evidence>
<gene>
    <name evidence="17" type="primary">walK</name>
    <name evidence="17" type="ORF">ERX27_09125</name>
</gene>
<feature type="domain" description="Histidine kinase" evidence="14">
    <location>
        <begin position="393"/>
        <end position="612"/>
    </location>
</feature>
<dbReference type="SUPFAM" id="SSF55874">
    <property type="entry name" value="ATPase domain of HSP90 chaperone/DNA topoisomerase II/histidine kinase"/>
    <property type="match status" value="1"/>
</dbReference>
<feature type="transmembrane region" description="Helical" evidence="13">
    <location>
        <begin position="194"/>
        <end position="214"/>
    </location>
</feature>
<dbReference type="Pfam" id="PF23846">
    <property type="entry name" value="Cache_WalK"/>
    <property type="match status" value="1"/>
</dbReference>
<dbReference type="PANTHER" id="PTHR45453">
    <property type="entry name" value="PHOSPHATE REGULON SENSOR PROTEIN PHOR"/>
    <property type="match status" value="1"/>
</dbReference>
<dbReference type="PANTHER" id="PTHR45453:SF1">
    <property type="entry name" value="PHOSPHATE REGULON SENSOR PROTEIN PHOR"/>
    <property type="match status" value="1"/>
</dbReference>
<reference evidence="17 18" key="1">
    <citation type="submission" date="2019-01" db="EMBL/GenBank/DDBJ databases">
        <title>Draft genome sequences of the type strains of six Macrococcus species.</title>
        <authorList>
            <person name="Mazhar S."/>
            <person name="Altermann E."/>
            <person name="Hill C."/>
            <person name="Mcauliffe O."/>
        </authorList>
    </citation>
    <scope>NUCLEOTIDE SEQUENCE [LARGE SCALE GENOMIC DNA]</scope>
    <source>
        <strain evidence="17 18">CCM4811</strain>
    </source>
</reference>
<evidence type="ECO:0000259" key="16">
    <source>
        <dbReference type="PROSITE" id="PS50885"/>
    </source>
</evidence>
<keyword evidence="6" id="KW-0597">Phosphoprotein</keyword>
<comment type="subcellular location">
    <subcellularLocation>
        <location evidence="2">Cell membrane</location>
        <topology evidence="2">Multi-pass membrane protein</topology>
    </subcellularLocation>
</comment>
<dbReference type="SUPFAM" id="SSF47384">
    <property type="entry name" value="Homodimeric domain of signal transducing histidine kinase"/>
    <property type="match status" value="1"/>
</dbReference>
<dbReference type="CDD" id="cd00082">
    <property type="entry name" value="HisKA"/>
    <property type="match status" value="1"/>
</dbReference>
<evidence type="ECO:0000259" key="14">
    <source>
        <dbReference type="PROSITE" id="PS50109"/>
    </source>
</evidence>
<accession>A0A4R6BBK2</accession>
<keyword evidence="12 13" id="KW-0472">Membrane</keyword>
<keyword evidence="10" id="KW-0067">ATP-binding</keyword>
<dbReference type="Pfam" id="PF00672">
    <property type="entry name" value="HAMP"/>
    <property type="match status" value="1"/>
</dbReference>
<dbReference type="GO" id="GO:0005524">
    <property type="term" value="F:ATP binding"/>
    <property type="evidence" value="ECO:0007669"/>
    <property type="project" value="UniProtKB-KW"/>
</dbReference>
<dbReference type="SUPFAM" id="SSF158472">
    <property type="entry name" value="HAMP domain-like"/>
    <property type="match status" value="1"/>
</dbReference>
<sequence>MKYIQSFIKKLQSLHIKLVVVYVLLIIIGMQIIGLYFTNNLEKELTENFKDNVERQVKQVAYDINETYKENNDDNTERKIQSIIDDYTSRSGVGEARSDIDEIRFINTNELIIATSKVSDNVSIDQKNKDTQIQKALSLGQSNDQIQLKEEGTSKKRVWVKNETIKVNNEVVGVIHVESSIETVYQQLDKINQIFIIGTGLSLLITALLGFFIARTITKPISDMRNQALEMSKGNYTNRVKVYGSDEIGELALTFNNLAKRVQEAQANTESEKRRLASVITHMSDGVIATDRRGRVRIVNDMALRMLAVNQDDIEGRHVLDVLKMEEHYSLEELQENSGGVIIDIAGEYPLIVRASFSTIIQETGFITGYIAVLHDVTEQHHVENERREFVANVSHELRTPLTSMRSYIEALEEGAWQNPELAPQFLSVTREETDRMIRLVNDLLQLSKMDNSNENINRELIDFNMFIHKIINRFEMSEGKSATFIRDIPKAGIFVEIDPDKMTQVFDNVISNALKYSKGKKRVEFHVKQNMLFNRMTIQIKDNGIGIPRNKVDKIFDRFFRVDKARTRTMGGTGLGLAISKEIVEAHNGRIWANSQENQGTSVYITLPCEVLDDGDWDV</sequence>
<evidence type="ECO:0000256" key="2">
    <source>
        <dbReference type="ARBA" id="ARBA00004651"/>
    </source>
</evidence>
<dbReference type="InterPro" id="IPR000014">
    <property type="entry name" value="PAS"/>
</dbReference>
<dbReference type="InterPro" id="IPR036097">
    <property type="entry name" value="HisK_dim/P_sf"/>
</dbReference>
<dbReference type="Pfam" id="PF00512">
    <property type="entry name" value="HisKA"/>
    <property type="match status" value="1"/>
</dbReference>
<dbReference type="Gene3D" id="3.30.565.10">
    <property type="entry name" value="Histidine kinase-like ATPase, C-terminal domain"/>
    <property type="match status" value="1"/>
</dbReference>
<keyword evidence="13" id="KW-1133">Transmembrane helix</keyword>
<dbReference type="Gene3D" id="1.10.8.500">
    <property type="entry name" value="HAMP domain in histidine kinase"/>
    <property type="match status" value="1"/>
</dbReference>
<dbReference type="InterPro" id="IPR035965">
    <property type="entry name" value="PAS-like_dom_sf"/>
</dbReference>
<dbReference type="PROSITE" id="PS50109">
    <property type="entry name" value="HIS_KIN"/>
    <property type="match status" value="1"/>
</dbReference>
<dbReference type="NCBIfam" id="TIGR00229">
    <property type="entry name" value="sensory_box"/>
    <property type="match status" value="1"/>
</dbReference>
<dbReference type="CDD" id="cd00130">
    <property type="entry name" value="PAS"/>
    <property type="match status" value="1"/>
</dbReference>
<name>A0A4R6BBK2_9STAP</name>
<dbReference type="GO" id="GO:0005886">
    <property type="term" value="C:plasma membrane"/>
    <property type="evidence" value="ECO:0007669"/>
    <property type="project" value="UniProtKB-SubCell"/>
</dbReference>
<dbReference type="CDD" id="cd06225">
    <property type="entry name" value="HAMP"/>
    <property type="match status" value="1"/>
</dbReference>
<evidence type="ECO:0000256" key="5">
    <source>
        <dbReference type="ARBA" id="ARBA00022475"/>
    </source>
</evidence>
<dbReference type="InterPro" id="IPR049814">
    <property type="entry name" value="Resp_reg_WalK"/>
</dbReference>
<dbReference type="FunFam" id="1.10.287.130:FF:000001">
    <property type="entry name" value="Two-component sensor histidine kinase"/>
    <property type="match status" value="1"/>
</dbReference>
<dbReference type="Pfam" id="PF02518">
    <property type="entry name" value="HATPase_c"/>
    <property type="match status" value="1"/>
</dbReference>
<proteinExistence type="predicted"/>
<keyword evidence="7" id="KW-0808">Transferase</keyword>
<dbReference type="PRINTS" id="PR00344">
    <property type="entry name" value="BCTRLSENSOR"/>
</dbReference>
<dbReference type="InterPro" id="IPR003661">
    <property type="entry name" value="HisK_dim/P_dom"/>
</dbReference>
<evidence type="ECO:0000256" key="8">
    <source>
        <dbReference type="ARBA" id="ARBA00022741"/>
    </source>
</evidence>
<comment type="caution">
    <text evidence="17">The sequence shown here is derived from an EMBL/GenBank/DDBJ whole genome shotgun (WGS) entry which is preliminary data.</text>
</comment>
<evidence type="ECO:0000256" key="12">
    <source>
        <dbReference type="ARBA" id="ARBA00023136"/>
    </source>
</evidence>
<dbReference type="CDD" id="cd00075">
    <property type="entry name" value="HATPase"/>
    <property type="match status" value="1"/>
</dbReference>
<keyword evidence="11" id="KW-0902">Two-component regulatory system</keyword>
<dbReference type="SUPFAM" id="SSF55785">
    <property type="entry name" value="PYP-like sensor domain (PAS domain)"/>
    <property type="match status" value="1"/>
</dbReference>
<dbReference type="Pfam" id="PF13426">
    <property type="entry name" value="PAS_9"/>
    <property type="match status" value="1"/>
</dbReference>
<dbReference type="Proteomes" id="UP000295310">
    <property type="component" value="Unassembled WGS sequence"/>
</dbReference>
<dbReference type="EMBL" id="SCWA01000017">
    <property type="protein sequence ID" value="TDL94362.1"/>
    <property type="molecule type" value="Genomic_DNA"/>
</dbReference>
<protein>
    <recommendedName>
        <fullName evidence="4">Sensor protein kinase WalK</fullName>
        <ecNumber evidence="3">2.7.13.3</ecNumber>
    </recommendedName>
</protein>
<keyword evidence="5" id="KW-1003">Cell membrane</keyword>
<dbReference type="SMART" id="SM00304">
    <property type="entry name" value="HAMP"/>
    <property type="match status" value="1"/>
</dbReference>
<evidence type="ECO:0000256" key="4">
    <source>
        <dbReference type="ARBA" id="ARBA00017772"/>
    </source>
</evidence>
<evidence type="ECO:0000256" key="3">
    <source>
        <dbReference type="ARBA" id="ARBA00012438"/>
    </source>
</evidence>
<keyword evidence="18" id="KW-1185">Reference proteome</keyword>
<evidence type="ECO:0000256" key="7">
    <source>
        <dbReference type="ARBA" id="ARBA00022679"/>
    </source>
</evidence>
<dbReference type="SMART" id="SM00388">
    <property type="entry name" value="HisKA"/>
    <property type="match status" value="1"/>
</dbReference>
<dbReference type="InterPro" id="IPR003594">
    <property type="entry name" value="HATPase_dom"/>
</dbReference>
<dbReference type="InterPro" id="IPR050351">
    <property type="entry name" value="BphY/WalK/GraS-like"/>
</dbReference>
<dbReference type="Gene3D" id="3.30.450.20">
    <property type="entry name" value="PAS domain"/>
    <property type="match status" value="2"/>
</dbReference>
<comment type="catalytic activity">
    <reaction evidence="1">
        <text>ATP + protein L-histidine = ADP + protein N-phospho-L-histidine.</text>
        <dbReference type="EC" id="2.7.13.3"/>
    </reaction>
</comment>
<keyword evidence="8" id="KW-0547">Nucleotide-binding</keyword>
<dbReference type="InterPro" id="IPR036890">
    <property type="entry name" value="HATPase_C_sf"/>
</dbReference>
<dbReference type="EC" id="2.7.13.3" evidence="3"/>
<dbReference type="RefSeq" id="WP_133432529.1">
    <property type="nucleotide sequence ID" value="NZ_SCWA01000017.1"/>
</dbReference>
<evidence type="ECO:0000256" key="9">
    <source>
        <dbReference type="ARBA" id="ARBA00022777"/>
    </source>
</evidence>
<organism evidence="17 18">
    <name type="scientific">Macrococcus brunensis</name>
    <dbReference type="NCBI Taxonomy" id="198483"/>
    <lineage>
        <taxon>Bacteria</taxon>
        <taxon>Bacillati</taxon>
        <taxon>Bacillota</taxon>
        <taxon>Bacilli</taxon>
        <taxon>Bacillales</taxon>
        <taxon>Staphylococcaceae</taxon>
        <taxon>Macrococcus</taxon>
    </lineage>
</organism>
<dbReference type="GO" id="GO:0000155">
    <property type="term" value="F:phosphorelay sensor kinase activity"/>
    <property type="evidence" value="ECO:0007669"/>
    <property type="project" value="InterPro"/>
</dbReference>
<dbReference type="InterPro" id="IPR003660">
    <property type="entry name" value="HAMP_dom"/>
</dbReference>
<feature type="domain" description="PAS" evidence="15">
    <location>
        <begin position="272"/>
        <end position="333"/>
    </location>
</feature>
<dbReference type="GO" id="GO:0016036">
    <property type="term" value="P:cellular response to phosphate starvation"/>
    <property type="evidence" value="ECO:0007669"/>
    <property type="project" value="TreeGrafter"/>
</dbReference>
<evidence type="ECO:0000256" key="6">
    <source>
        <dbReference type="ARBA" id="ARBA00022553"/>
    </source>
</evidence>
<dbReference type="SMART" id="SM00387">
    <property type="entry name" value="HATPase_c"/>
    <property type="match status" value="1"/>
</dbReference>